<dbReference type="InterPro" id="IPR008991">
    <property type="entry name" value="Translation_prot_SH3-like_sf"/>
</dbReference>
<dbReference type="Pfam" id="PF00467">
    <property type="entry name" value="KOW"/>
    <property type="match status" value="1"/>
</dbReference>
<evidence type="ECO:0000256" key="5">
    <source>
        <dbReference type="ARBA" id="ARBA00035282"/>
    </source>
</evidence>
<keyword evidence="3 7" id="KW-0689">Ribosomal protein</keyword>
<dbReference type="EMBL" id="MK814667">
    <property type="protein sequence ID" value="QCI06943.1"/>
    <property type="molecule type" value="Genomic_DNA"/>
</dbReference>
<reference evidence="9" key="2">
    <citation type="submission" date="2019-04" db="EMBL/GenBank/DDBJ databases">
        <authorList>
            <person name="Pasella M."/>
        </authorList>
    </citation>
    <scope>NUCLEOTIDE SEQUENCE</scope>
    <source>
        <strain evidence="9">25966_8</strain>
    </source>
</reference>
<keyword evidence="4 7" id="KW-0687">Ribonucleoprotein</keyword>
<evidence type="ECO:0000259" key="8">
    <source>
        <dbReference type="SMART" id="SM00739"/>
    </source>
</evidence>
<feature type="domain" description="KOW" evidence="8">
    <location>
        <begin position="8"/>
        <end position="35"/>
    </location>
</feature>
<dbReference type="HAMAP" id="MF_01326_B">
    <property type="entry name" value="Ribosomal_uL24_B"/>
    <property type="match status" value="1"/>
</dbReference>
<geneLocation type="plastid" evidence="9"/>
<dbReference type="InterPro" id="IPR014722">
    <property type="entry name" value="Rib_uL2_dom2"/>
</dbReference>
<organism evidence="9">
    <name type="scientific">Halydictyon mirabile</name>
    <dbReference type="NCBI Taxonomy" id="189652"/>
    <lineage>
        <taxon>Eukaryota</taxon>
        <taxon>Rhodophyta</taxon>
        <taxon>Florideophyceae</taxon>
        <taxon>Rhodymeniophycidae</taxon>
        <taxon>Ceramiales</taxon>
        <taxon>Dasyaceae</taxon>
        <taxon>Halydictyon</taxon>
    </lineage>
</organism>
<dbReference type="PROSITE" id="PS01108">
    <property type="entry name" value="RIBOSOMAL_L24"/>
    <property type="match status" value="1"/>
</dbReference>
<dbReference type="NCBIfam" id="TIGR01079">
    <property type="entry name" value="rplX_bact"/>
    <property type="match status" value="1"/>
</dbReference>
<evidence type="ECO:0000256" key="6">
    <source>
        <dbReference type="ARBA" id="ARBA00035361"/>
    </source>
</evidence>
<dbReference type="AlphaFoldDB" id="A0A4D6WU27"/>
<protein>
    <recommendedName>
        <fullName evidence="5">Large ribosomal subunit protein uL24c</fullName>
    </recommendedName>
    <alternativeName>
        <fullName evidence="6">50S ribosomal protein L24, chloroplastic</fullName>
    </alternativeName>
</protein>
<dbReference type="InterPro" id="IPR005825">
    <property type="entry name" value="Ribosomal_uL24_CS"/>
</dbReference>
<dbReference type="InterPro" id="IPR041988">
    <property type="entry name" value="Ribosomal_uL24_KOW"/>
</dbReference>
<keyword evidence="9" id="KW-0934">Plastid</keyword>
<evidence type="ECO:0000313" key="9">
    <source>
        <dbReference type="EMBL" id="QCI06943.1"/>
    </source>
</evidence>
<sequence>MINKPNKKLKIGDNIKIIAGKYKNQEGKILKIIHKKNHVIIQNINLKVKYIKPKQENDKGEIKKIEGYIHASNIIKIL</sequence>
<comment type="function">
    <text evidence="1">One of two assembly initiator proteins, it binds directly to the 5'-end of the 23S rRNA, where it nucleates assembly of the 50S subunit.</text>
</comment>
<dbReference type="GO" id="GO:0003723">
    <property type="term" value="F:RNA binding"/>
    <property type="evidence" value="ECO:0007669"/>
    <property type="project" value="InterPro"/>
</dbReference>
<comment type="similarity">
    <text evidence="2 7">Belongs to the universal ribosomal protein uL24 family.</text>
</comment>
<dbReference type="CDD" id="cd06089">
    <property type="entry name" value="KOW_RPL26"/>
    <property type="match status" value="1"/>
</dbReference>
<dbReference type="GO" id="GO:0003735">
    <property type="term" value="F:structural constituent of ribosome"/>
    <property type="evidence" value="ECO:0007669"/>
    <property type="project" value="InterPro"/>
</dbReference>
<dbReference type="InterPro" id="IPR003256">
    <property type="entry name" value="Ribosomal_uL24"/>
</dbReference>
<evidence type="ECO:0000256" key="7">
    <source>
        <dbReference type="RuleBase" id="RU003477"/>
    </source>
</evidence>
<dbReference type="Gene3D" id="2.30.30.30">
    <property type="match status" value="1"/>
</dbReference>
<dbReference type="GO" id="GO:0005840">
    <property type="term" value="C:ribosome"/>
    <property type="evidence" value="ECO:0007669"/>
    <property type="project" value="UniProtKB-KW"/>
</dbReference>
<dbReference type="GO" id="GO:0006412">
    <property type="term" value="P:translation"/>
    <property type="evidence" value="ECO:0007669"/>
    <property type="project" value="InterPro"/>
</dbReference>
<evidence type="ECO:0000256" key="1">
    <source>
        <dbReference type="ARBA" id="ARBA00004072"/>
    </source>
</evidence>
<dbReference type="SUPFAM" id="SSF50104">
    <property type="entry name" value="Translation proteins SH3-like domain"/>
    <property type="match status" value="1"/>
</dbReference>
<dbReference type="GO" id="GO:1990904">
    <property type="term" value="C:ribonucleoprotein complex"/>
    <property type="evidence" value="ECO:0007669"/>
    <property type="project" value="UniProtKB-KW"/>
</dbReference>
<evidence type="ECO:0000256" key="2">
    <source>
        <dbReference type="ARBA" id="ARBA00010618"/>
    </source>
</evidence>
<evidence type="ECO:0000256" key="4">
    <source>
        <dbReference type="ARBA" id="ARBA00023274"/>
    </source>
</evidence>
<dbReference type="InterPro" id="IPR005824">
    <property type="entry name" value="KOW"/>
</dbReference>
<proteinExistence type="inferred from homology"/>
<dbReference type="SMART" id="SM00739">
    <property type="entry name" value="KOW"/>
    <property type="match status" value="1"/>
</dbReference>
<gene>
    <name evidence="9" type="primary">rpl24</name>
</gene>
<evidence type="ECO:0000256" key="3">
    <source>
        <dbReference type="ARBA" id="ARBA00022980"/>
    </source>
</evidence>
<dbReference type="PANTHER" id="PTHR12903">
    <property type="entry name" value="MITOCHONDRIAL RIBOSOMAL PROTEIN L24"/>
    <property type="match status" value="1"/>
</dbReference>
<accession>A0A4D6WU27</accession>
<reference evidence="9" key="1">
    <citation type="journal article" date="2019" name="Mol. Phylogenet. Evol.">
        <title>Morphological evolution and classification of the red algal order Ceramiales inferred using plastid phylogenomics.</title>
        <authorList>
            <person name="Diaz-Tapia P."/>
            <person name="Pasella M.M."/>
            <person name="Verbruggen H."/>
            <person name="Maggs C.A."/>
        </authorList>
    </citation>
    <scope>NUCLEOTIDE SEQUENCE</scope>
    <source>
        <strain evidence="9">25966_8</strain>
    </source>
</reference>
<name>A0A4D6WU27_9FLOR</name>